<evidence type="ECO:0000313" key="2">
    <source>
        <dbReference type="Proteomes" id="UP000824124"/>
    </source>
</evidence>
<organism evidence="1 2">
    <name type="scientific">Candidatus Avidehalobacter gallistercoris</name>
    <dbReference type="NCBI Taxonomy" id="2840694"/>
    <lineage>
        <taxon>Bacteria</taxon>
        <taxon>Bacillati</taxon>
        <taxon>Bacillota</taxon>
        <taxon>Clostridia</taxon>
        <taxon>Eubacteriales</taxon>
        <taxon>Peptococcaceae</taxon>
        <taxon>Peptococcaceae incertae sedis</taxon>
        <taxon>Candidatus Avidehalobacter</taxon>
    </lineage>
</organism>
<evidence type="ECO:0000313" key="1">
    <source>
        <dbReference type="EMBL" id="HIU10855.1"/>
    </source>
</evidence>
<dbReference type="AlphaFoldDB" id="A0A9D1HKR6"/>
<reference evidence="1" key="2">
    <citation type="journal article" date="2021" name="PeerJ">
        <title>Extensive microbial diversity within the chicken gut microbiome revealed by metagenomics and culture.</title>
        <authorList>
            <person name="Gilroy R."/>
            <person name="Ravi A."/>
            <person name="Getino M."/>
            <person name="Pursley I."/>
            <person name="Horton D.L."/>
            <person name="Alikhan N.F."/>
            <person name="Baker D."/>
            <person name="Gharbi K."/>
            <person name="Hall N."/>
            <person name="Watson M."/>
            <person name="Adriaenssens E.M."/>
            <person name="Foster-Nyarko E."/>
            <person name="Jarju S."/>
            <person name="Secka A."/>
            <person name="Antonio M."/>
            <person name="Oren A."/>
            <person name="Chaudhuri R.R."/>
            <person name="La Ragione R."/>
            <person name="Hildebrand F."/>
            <person name="Pallen M.J."/>
        </authorList>
    </citation>
    <scope>NUCLEOTIDE SEQUENCE</scope>
    <source>
        <strain evidence="1">2830</strain>
    </source>
</reference>
<dbReference type="EMBL" id="DVMH01000031">
    <property type="protein sequence ID" value="HIU10855.1"/>
    <property type="molecule type" value="Genomic_DNA"/>
</dbReference>
<protein>
    <submittedName>
        <fullName evidence="1">2-hydroxyacyl-CoA dehydratase</fullName>
    </submittedName>
</protein>
<gene>
    <name evidence="1" type="ORF">IAB00_06430</name>
</gene>
<dbReference type="InterPro" id="IPR051805">
    <property type="entry name" value="Dehydratase_Activator_Redct"/>
</dbReference>
<name>A0A9D1HKR6_9FIRM</name>
<proteinExistence type="predicted"/>
<dbReference type="Proteomes" id="UP000824124">
    <property type="component" value="Unassembled WGS sequence"/>
</dbReference>
<reference evidence="1" key="1">
    <citation type="submission" date="2020-10" db="EMBL/GenBank/DDBJ databases">
        <authorList>
            <person name="Gilroy R."/>
        </authorList>
    </citation>
    <scope>NUCLEOTIDE SEQUENCE</scope>
    <source>
        <strain evidence="1">2830</strain>
    </source>
</reference>
<comment type="caution">
    <text evidence="1">The sequence shown here is derived from an EMBL/GenBank/DDBJ whole genome shotgun (WGS) entry which is preliminary data.</text>
</comment>
<sequence length="466" mass="51950">MQERLSALLELLSNKAEQEEREMPLREHTIATPTFSADMKADYTILVPQMLPVHFKLLQGIFHRQGYNLEFLSNDGYSVTEQGLQNVHNDTCYPALLAIGQLLDAIKSGKYDLNRIALLLPQTGGGCRASNYVYLLKKALEKNGLTHIPVIALRLDSLNASGLVITKGMLLKALFACFYGDMILWLKNQTKPYEVISGHTDKVIDILTNQLDQSFANGSYIRLKKNYLRILNAFKQIRLKDEKKPKVGIVGEIYMKYAPLGNNDLENYLIEQGAQPVVTGVLDFMFYSINNTFVDAKLYKGPAFSNIFKKQAFLLLMKGQTLMAKIIRRHSDFMPPSSFTDVQKAARGCISEGVKMGEGWLLTGEMIDLIENGVNNIVSAQPFGCLPNHIVAKGMIRAVKDRCPGANIIAIDYDPGASHTNQENRIKLLLANANAELAGNTAQHRVLHLQNYQQAEATDDNASIRA</sequence>
<dbReference type="PANTHER" id="PTHR32329">
    <property type="entry name" value="BIFUNCTIONAL PROTEIN [INCLUDES 2-HYDROXYACYL-COA DEHYDRATASE (N-TER) AND ITS ACTIVATOR DOMAIN (C_TERM)-RELATED"/>
    <property type="match status" value="1"/>
</dbReference>
<accession>A0A9D1HKR6</accession>
<dbReference type="PANTHER" id="PTHR32329:SF4">
    <property type="entry name" value="ACTIVATOR OF 2-HYDROXYACYL-COA DEHYDRATASE"/>
    <property type="match status" value="1"/>
</dbReference>